<evidence type="ECO:0000313" key="2">
    <source>
        <dbReference type="Proteomes" id="UP000789920"/>
    </source>
</evidence>
<feature type="non-terminal residue" evidence="1">
    <location>
        <position position="74"/>
    </location>
</feature>
<evidence type="ECO:0000313" key="1">
    <source>
        <dbReference type="EMBL" id="CAG8851166.1"/>
    </source>
</evidence>
<protein>
    <submittedName>
        <fullName evidence="1">34379_t:CDS:1</fullName>
    </submittedName>
</protein>
<gene>
    <name evidence="1" type="ORF">RPERSI_LOCUS36441</name>
</gene>
<feature type="non-terminal residue" evidence="1">
    <location>
        <position position="1"/>
    </location>
</feature>
<name>A0ACA9SXF0_9GLOM</name>
<sequence length="74" mass="8176">KITIATPVKNQNTGGTISKQTDAKKNFAKIKSHDYMKSLSKYANRINIEEISPVHLSTSVVNDIKMSDKKAQGN</sequence>
<proteinExistence type="predicted"/>
<accession>A0ACA9SXF0</accession>
<organism evidence="1 2">
    <name type="scientific">Racocetra persica</name>
    <dbReference type="NCBI Taxonomy" id="160502"/>
    <lineage>
        <taxon>Eukaryota</taxon>
        <taxon>Fungi</taxon>
        <taxon>Fungi incertae sedis</taxon>
        <taxon>Mucoromycota</taxon>
        <taxon>Glomeromycotina</taxon>
        <taxon>Glomeromycetes</taxon>
        <taxon>Diversisporales</taxon>
        <taxon>Gigasporaceae</taxon>
        <taxon>Racocetra</taxon>
    </lineage>
</organism>
<keyword evidence="2" id="KW-1185">Reference proteome</keyword>
<dbReference type="EMBL" id="CAJVQC010174583">
    <property type="protein sequence ID" value="CAG8851166.1"/>
    <property type="molecule type" value="Genomic_DNA"/>
</dbReference>
<reference evidence="1" key="1">
    <citation type="submission" date="2021-06" db="EMBL/GenBank/DDBJ databases">
        <authorList>
            <person name="Kallberg Y."/>
            <person name="Tangrot J."/>
            <person name="Rosling A."/>
        </authorList>
    </citation>
    <scope>NUCLEOTIDE SEQUENCE</scope>
    <source>
        <strain evidence="1">MA461A</strain>
    </source>
</reference>
<dbReference type="Proteomes" id="UP000789920">
    <property type="component" value="Unassembled WGS sequence"/>
</dbReference>
<comment type="caution">
    <text evidence="1">The sequence shown here is derived from an EMBL/GenBank/DDBJ whole genome shotgun (WGS) entry which is preliminary data.</text>
</comment>